<dbReference type="Proteomes" id="UP001630127">
    <property type="component" value="Unassembled WGS sequence"/>
</dbReference>
<keyword evidence="2" id="KW-1185">Reference proteome</keyword>
<protein>
    <submittedName>
        <fullName evidence="1">Uncharacterized protein</fullName>
    </submittedName>
</protein>
<dbReference type="EMBL" id="JBJUIK010000003">
    <property type="protein sequence ID" value="KAL3533698.1"/>
    <property type="molecule type" value="Genomic_DNA"/>
</dbReference>
<gene>
    <name evidence="1" type="ORF">ACH5RR_007219</name>
</gene>
<evidence type="ECO:0000313" key="1">
    <source>
        <dbReference type="EMBL" id="KAL3533698.1"/>
    </source>
</evidence>
<comment type="caution">
    <text evidence="1">The sequence shown here is derived from an EMBL/GenBank/DDBJ whole genome shotgun (WGS) entry which is preliminary data.</text>
</comment>
<proteinExistence type="predicted"/>
<name>A0ABD3AR95_9GENT</name>
<sequence length="146" mass="15837">MVDENLECSEPVAGDDFFEILMELATPMSRNATTSSLDRVLIERDLEKDVGLDNFEEMDSLGGDDIDSVIMNLEGNGNKGLSYEVVNLIGVDYIEPPMKRECVGEVDVVELHLGTVGIDVEVVGALGVEVGRPTDEAVDLVAIFEC</sequence>
<accession>A0ABD3AR95</accession>
<dbReference type="AlphaFoldDB" id="A0ABD3AR95"/>
<evidence type="ECO:0000313" key="2">
    <source>
        <dbReference type="Proteomes" id="UP001630127"/>
    </source>
</evidence>
<organism evidence="1 2">
    <name type="scientific">Cinchona calisaya</name>
    <dbReference type="NCBI Taxonomy" id="153742"/>
    <lineage>
        <taxon>Eukaryota</taxon>
        <taxon>Viridiplantae</taxon>
        <taxon>Streptophyta</taxon>
        <taxon>Embryophyta</taxon>
        <taxon>Tracheophyta</taxon>
        <taxon>Spermatophyta</taxon>
        <taxon>Magnoliopsida</taxon>
        <taxon>eudicotyledons</taxon>
        <taxon>Gunneridae</taxon>
        <taxon>Pentapetalae</taxon>
        <taxon>asterids</taxon>
        <taxon>lamiids</taxon>
        <taxon>Gentianales</taxon>
        <taxon>Rubiaceae</taxon>
        <taxon>Cinchonoideae</taxon>
        <taxon>Cinchoneae</taxon>
        <taxon>Cinchona</taxon>
    </lineage>
</organism>
<reference evidence="1 2" key="1">
    <citation type="submission" date="2024-11" db="EMBL/GenBank/DDBJ databases">
        <title>A near-complete genome assembly of Cinchona calisaya.</title>
        <authorList>
            <person name="Lian D.C."/>
            <person name="Zhao X.W."/>
            <person name="Wei L."/>
        </authorList>
    </citation>
    <scope>NUCLEOTIDE SEQUENCE [LARGE SCALE GENOMIC DNA]</scope>
    <source>
        <tissue evidence="1">Nenye</tissue>
    </source>
</reference>